<dbReference type="Pfam" id="PF02151">
    <property type="entry name" value="UVR"/>
    <property type="match status" value="1"/>
</dbReference>
<dbReference type="AlphaFoldDB" id="E7RS60"/>
<gene>
    <name evidence="2" type="ORF">HMPREF0663_12128</name>
</gene>
<dbReference type="Gene3D" id="3.10.690.10">
    <property type="entry name" value="Bifunctional nuclease domain"/>
    <property type="match status" value="1"/>
</dbReference>
<keyword evidence="3" id="KW-1185">Reference proteome</keyword>
<dbReference type="HOGENOM" id="CLU_124437_0_0_10"/>
<protein>
    <recommendedName>
        <fullName evidence="1">BFN domain-containing protein</fullName>
    </recommendedName>
</protein>
<sequence length="182" mass="20888">MDKIRLKFKGISEIVGSEEVGLLVLTDEAEARQISITCDKAMLYQFELRMQRAPVVGRLLPEVLWQIISTQSELGFELMINSLIDGQYRALIYNKETLEPISLRASDAVLLAYISKIPLYIEAGLMQKQSVEYYRDSKGMVLPVNSISNEMLRSALDKAVKDEDYELASHLRDEMRRRKIKE</sequence>
<evidence type="ECO:0000259" key="1">
    <source>
        <dbReference type="PROSITE" id="PS51658"/>
    </source>
</evidence>
<dbReference type="RefSeq" id="WP_004370343.1">
    <property type="nucleotide sequence ID" value="NZ_GL833119.1"/>
</dbReference>
<dbReference type="Pfam" id="PF02577">
    <property type="entry name" value="BFN_dom"/>
    <property type="match status" value="1"/>
</dbReference>
<dbReference type="InterPro" id="IPR003729">
    <property type="entry name" value="Bi_nuclease_dom"/>
</dbReference>
<feature type="domain" description="BFN" evidence="1">
    <location>
        <begin position="3"/>
        <end position="133"/>
    </location>
</feature>
<dbReference type="Proteomes" id="UP000005580">
    <property type="component" value="Unassembled WGS sequence"/>
</dbReference>
<proteinExistence type="predicted"/>
<dbReference type="GO" id="GO:0004518">
    <property type="term" value="F:nuclease activity"/>
    <property type="evidence" value="ECO:0007669"/>
    <property type="project" value="InterPro"/>
</dbReference>
<evidence type="ECO:0000313" key="2">
    <source>
        <dbReference type="EMBL" id="EFZ36061.1"/>
    </source>
</evidence>
<dbReference type="InterPro" id="IPR036104">
    <property type="entry name" value="BFN_sf"/>
</dbReference>
<organism evidence="2 3">
    <name type="scientific">Hoylesella oralis ATCC 33269</name>
    <dbReference type="NCBI Taxonomy" id="873533"/>
    <lineage>
        <taxon>Bacteria</taxon>
        <taxon>Pseudomonadati</taxon>
        <taxon>Bacteroidota</taxon>
        <taxon>Bacteroidia</taxon>
        <taxon>Bacteroidales</taxon>
        <taxon>Prevotellaceae</taxon>
        <taxon>Hoylesella</taxon>
    </lineage>
</organism>
<accession>E7RS60</accession>
<comment type="caution">
    <text evidence="2">The sequence shown here is derived from an EMBL/GenBank/DDBJ whole genome shotgun (WGS) entry which is preliminary data.</text>
</comment>
<dbReference type="SUPFAM" id="SSF103256">
    <property type="entry name" value="Hypothetical protein TM0160"/>
    <property type="match status" value="1"/>
</dbReference>
<dbReference type="STRING" id="28134.SAMN05444288_1039"/>
<dbReference type="EMBL" id="AEPE02000006">
    <property type="protein sequence ID" value="EFZ36061.1"/>
    <property type="molecule type" value="Genomic_DNA"/>
</dbReference>
<dbReference type="InterPro" id="IPR001943">
    <property type="entry name" value="UVR_dom"/>
</dbReference>
<name>E7RS60_9BACT</name>
<reference evidence="2" key="1">
    <citation type="submission" date="2011-01" db="EMBL/GenBank/DDBJ databases">
        <authorList>
            <person name="Muzny D."/>
            <person name="Qin X."/>
            <person name="Buhay C."/>
            <person name="Dugan-Rocha S."/>
            <person name="Ding Y."/>
            <person name="Chen G."/>
            <person name="Hawes A."/>
            <person name="Holder M."/>
            <person name="Jhangiani S."/>
            <person name="Johnson A."/>
            <person name="Khan Z."/>
            <person name="Li Z."/>
            <person name="Liu W."/>
            <person name="Liu X."/>
            <person name="Perez L."/>
            <person name="Shen H."/>
            <person name="Wang Q."/>
            <person name="Watt J."/>
            <person name="Xi L."/>
            <person name="Xin Y."/>
            <person name="Zhou J."/>
            <person name="Deng J."/>
            <person name="Jiang H."/>
            <person name="Liu Y."/>
            <person name="Qu J."/>
            <person name="Song X.-Z."/>
            <person name="Zhang L."/>
            <person name="Villasana D."/>
            <person name="Johnson A."/>
            <person name="Liu J."/>
            <person name="Liyanage D."/>
            <person name="Lorensuhewa L."/>
            <person name="Robinson T."/>
            <person name="Song A."/>
            <person name="Song B.-B."/>
            <person name="Dinh H."/>
            <person name="Thornton R."/>
            <person name="Coyle M."/>
            <person name="Francisco L."/>
            <person name="Jackson L."/>
            <person name="Javaid M."/>
            <person name="Korchina V."/>
            <person name="Kovar C."/>
            <person name="Mata R."/>
            <person name="Mathew T."/>
            <person name="Ngo R."/>
            <person name="Nguyen L."/>
            <person name="Nguyen N."/>
            <person name="Okwuonu G."/>
            <person name="Ongeri F."/>
            <person name="Pham C."/>
            <person name="Simmons D."/>
            <person name="Wilczek-Boney K."/>
            <person name="Hale W."/>
            <person name="Jakkamsetti A."/>
            <person name="Pham P."/>
            <person name="Ruth R."/>
            <person name="San Lucas F."/>
            <person name="Warren J."/>
            <person name="Zhang J."/>
            <person name="Zhao Z."/>
            <person name="Zhou C."/>
            <person name="Zhu D."/>
            <person name="Lee S."/>
            <person name="Bess C."/>
            <person name="Blankenburg K."/>
            <person name="Forbes L."/>
            <person name="Fu Q."/>
            <person name="Gubbala S."/>
            <person name="Hirani K."/>
            <person name="Jayaseelan J.C."/>
            <person name="Lara F."/>
            <person name="Munidasa M."/>
            <person name="Palculict T."/>
            <person name="Patil S."/>
            <person name="Pu L.-L."/>
            <person name="Saada N."/>
            <person name="Tang L."/>
            <person name="Weissenberger G."/>
            <person name="Zhu Y."/>
            <person name="Hemphill L."/>
            <person name="Shang Y."/>
            <person name="Youmans B."/>
            <person name="Ayvaz T."/>
            <person name="Ross M."/>
            <person name="Santibanez J."/>
            <person name="Aqrawi P."/>
            <person name="Gross S."/>
            <person name="Joshi V."/>
            <person name="Fowler G."/>
            <person name="Nazareth L."/>
            <person name="Reid J."/>
            <person name="Worley K."/>
            <person name="Petrosino J."/>
            <person name="Highlander S."/>
            <person name="Gibbs R."/>
        </authorList>
    </citation>
    <scope>NUCLEOTIDE SEQUENCE [LARGE SCALE GENOMIC DNA]</scope>
    <source>
        <strain evidence="2">ATCC 33269</strain>
    </source>
</reference>
<evidence type="ECO:0000313" key="3">
    <source>
        <dbReference type="Proteomes" id="UP000005580"/>
    </source>
</evidence>
<dbReference type="PROSITE" id="PS51658">
    <property type="entry name" value="BFN"/>
    <property type="match status" value="1"/>
</dbReference>